<organism evidence="2 3">
    <name type="scientific">Nephila pilipes</name>
    <name type="common">Giant wood spider</name>
    <name type="synonym">Nephila maculata</name>
    <dbReference type="NCBI Taxonomy" id="299642"/>
    <lineage>
        <taxon>Eukaryota</taxon>
        <taxon>Metazoa</taxon>
        <taxon>Ecdysozoa</taxon>
        <taxon>Arthropoda</taxon>
        <taxon>Chelicerata</taxon>
        <taxon>Arachnida</taxon>
        <taxon>Araneae</taxon>
        <taxon>Araneomorphae</taxon>
        <taxon>Entelegynae</taxon>
        <taxon>Araneoidea</taxon>
        <taxon>Nephilidae</taxon>
        <taxon>Nephila</taxon>
    </lineage>
</organism>
<proteinExistence type="predicted"/>
<dbReference type="EMBL" id="BMAW01055831">
    <property type="protein sequence ID" value="GFT02959.1"/>
    <property type="molecule type" value="Genomic_DNA"/>
</dbReference>
<evidence type="ECO:0000256" key="1">
    <source>
        <dbReference type="SAM" id="MobiDB-lite"/>
    </source>
</evidence>
<evidence type="ECO:0000313" key="2">
    <source>
        <dbReference type="EMBL" id="GFT02959.1"/>
    </source>
</evidence>
<reference evidence="2" key="1">
    <citation type="submission" date="2020-08" db="EMBL/GenBank/DDBJ databases">
        <title>Multicomponent nature underlies the extraordinary mechanical properties of spider dragline silk.</title>
        <authorList>
            <person name="Kono N."/>
            <person name="Nakamura H."/>
            <person name="Mori M."/>
            <person name="Yoshida Y."/>
            <person name="Ohtoshi R."/>
            <person name="Malay A.D."/>
            <person name="Moran D.A.P."/>
            <person name="Tomita M."/>
            <person name="Numata K."/>
            <person name="Arakawa K."/>
        </authorList>
    </citation>
    <scope>NUCLEOTIDE SEQUENCE</scope>
</reference>
<name>A0A8X6NAL8_NEPPI</name>
<gene>
    <name evidence="2" type="ORF">NPIL_422191</name>
</gene>
<feature type="region of interest" description="Disordered" evidence="1">
    <location>
        <begin position="45"/>
        <end position="73"/>
    </location>
</feature>
<dbReference type="AlphaFoldDB" id="A0A8X6NAL8"/>
<keyword evidence="3" id="KW-1185">Reference proteome</keyword>
<accession>A0A8X6NAL8</accession>
<dbReference type="Proteomes" id="UP000887013">
    <property type="component" value="Unassembled WGS sequence"/>
</dbReference>
<sequence>MSQKLKKLGRKIKIQFQNGSFQNEQVRIRTKLQILQMAQIKNGREERRRLREKKFPNLSSHFGTEQRESNFQSAQYRKRVVRCYGNSKRAKKSELVDRWRFHK</sequence>
<evidence type="ECO:0000313" key="3">
    <source>
        <dbReference type="Proteomes" id="UP000887013"/>
    </source>
</evidence>
<feature type="compositionally biased region" description="Polar residues" evidence="1">
    <location>
        <begin position="57"/>
        <end position="73"/>
    </location>
</feature>
<feature type="compositionally biased region" description="Basic and acidic residues" evidence="1">
    <location>
        <begin position="45"/>
        <end position="55"/>
    </location>
</feature>
<comment type="caution">
    <text evidence="2">The sequence shown here is derived from an EMBL/GenBank/DDBJ whole genome shotgun (WGS) entry which is preliminary data.</text>
</comment>
<protein>
    <submittedName>
        <fullName evidence="2">Uncharacterized protein</fullName>
    </submittedName>
</protein>